<gene>
    <name evidence="9" type="ORF">UCRPC4_g03901</name>
</gene>
<evidence type="ECO:0000256" key="3">
    <source>
        <dbReference type="ARBA" id="ARBA00022490"/>
    </source>
</evidence>
<dbReference type="GO" id="GO:0005737">
    <property type="term" value="C:cytoplasm"/>
    <property type="evidence" value="ECO:0007669"/>
    <property type="project" value="InterPro"/>
</dbReference>
<dbReference type="EMBL" id="LCWF01000089">
    <property type="protein sequence ID" value="KKY20984.1"/>
    <property type="molecule type" value="Genomic_DNA"/>
</dbReference>
<dbReference type="OrthoDB" id="70823at2759"/>
<dbReference type="SUPFAM" id="SSF51569">
    <property type="entry name" value="Aldolase"/>
    <property type="match status" value="1"/>
</dbReference>
<comment type="similarity">
    <text evidence="1">Belongs to the DeoC/FbaB aldolase family. DeoC type 1 subfamily.</text>
</comment>
<dbReference type="InterPro" id="IPR011343">
    <property type="entry name" value="DeoC"/>
</dbReference>
<organism evidence="9 10">
    <name type="scientific">Phaeomoniella chlamydospora</name>
    <name type="common">Phaeoacremonium chlamydosporum</name>
    <dbReference type="NCBI Taxonomy" id="158046"/>
    <lineage>
        <taxon>Eukaryota</taxon>
        <taxon>Fungi</taxon>
        <taxon>Dikarya</taxon>
        <taxon>Ascomycota</taxon>
        <taxon>Pezizomycotina</taxon>
        <taxon>Eurotiomycetes</taxon>
        <taxon>Chaetothyriomycetidae</taxon>
        <taxon>Phaeomoniellales</taxon>
        <taxon>Phaeomoniellaceae</taxon>
        <taxon>Phaeomoniella</taxon>
    </lineage>
</organism>
<dbReference type="GO" id="GO:0004139">
    <property type="term" value="F:deoxyribose-phosphate aldolase activity"/>
    <property type="evidence" value="ECO:0007669"/>
    <property type="project" value="UniProtKB-EC"/>
</dbReference>
<evidence type="ECO:0000313" key="10">
    <source>
        <dbReference type="Proteomes" id="UP000053317"/>
    </source>
</evidence>
<dbReference type="Pfam" id="PF01791">
    <property type="entry name" value="DeoC"/>
    <property type="match status" value="1"/>
</dbReference>
<keyword evidence="4" id="KW-0456">Lyase</keyword>
<evidence type="ECO:0000256" key="7">
    <source>
        <dbReference type="ARBA" id="ARBA00048791"/>
    </source>
</evidence>
<dbReference type="GO" id="GO:0009264">
    <property type="term" value="P:deoxyribonucleotide catabolic process"/>
    <property type="evidence" value="ECO:0007669"/>
    <property type="project" value="InterPro"/>
</dbReference>
<evidence type="ECO:0000256" key="6">
    <source>
        <dbReference type="ARBA" id="ARBA00032755"/>
    </source>
</evidence>
<feature type="active site" description="Schiff-base intermediate with acetaldehyde" evidence="8">
    <location>
        <position position="231"/>
    </location>
</feature>
<dbReference type="UniPathway" id="UPA00002">
    <property type="reaction ID" value="UER00468"/>
</dbReference>
<keyword evidence="10" id="KW-1185">Reference proteome</keyword>
<dbReference type="SMART" id="SM01133">
    <property type="entry name" value="DeoC"/>
    <property type="match status" value="1"/>
</dbReference>
<dbReference type="GO" id="GO:0046386">
    <property type="term" value="P:deoxyribose phosphate catabolic process"/>
    <property type="evidence" value="ECO:0007669"/>
    <property type="project" value="UniProtKB-UniPathway"/>
</dbReference>
<dbReference type="Gene3D" id="3.20.20.70">
    <property type="entry name" value="Aldolase class I"/>
    <property type="match status" value="1"/>
</dbReference>
<dbReference type="PANTHER" id="PTHR10889">
    <property type="entry name" value="DEOXYRIBOSE-PHOSPHATE ALDOLASE"/>
    <property type="match status" value="1"/>
</dbReference>
<evidence type="ECO:0000256" key="1">
    <source>
        <dbReference type="ARBA" id="ARBA00010936"/>
    </source>
</evidence>
<evidence type="ECO:0000313" key="9">
    <source>
        <dbReference type="EMBL" id="KKY20984.1"/>
    </source>
</evidence>
<dbReference type="InterPro" id="IPR013785">
    <property type="entry name" value="Aldolase_TIM"/>
</dbReference>
<comment type="catalytic activity">
    <reaction evidence="7">
        <text>2-deoxy-D-ribose 5-phosphate = D-glyceraldehyde 3-phosphate + acetaldehyde</text>
        <dbReference type="Rhea" id="RHEA:12821"/>
        <dbReference type="ChEBI" id="CHEBI:15343"/>
        <dbReference type="ChEBI" id="CHEBI:59776"/>
        <dbReference type="ChEBI" id="CHEBI:62877"/>
        <dbReference type="EC" id="4.1.2.4"/>
    </reaction>
</comment>
<evidence type="ECO:0000256" key="4">
    <source>
        <dbReference type="ARBA" id="ARBA00023239"/>
    </source>
</evidence>
<comment type="caution">
    <text evidence="9">The sequence shown here is derived from an EMBL/GenBank/DDBJ whole genome shotgun (WGS) entry which is preliminary data.</text>
</comment>
<dbReference type="GO" id="GO:0016052">
    <property type="term" value="P:carbohydrate catabolic process"/>
    <property type="evidence" value="ECO:0007669"/>
    <property type="project" value="TreeGrafter"/>
</dbReference>
<dbReference type="CDD" id="cd00959">
    <property type="entry name" value="DeoC"/>
    <property type="match status" value="1"/>
</dbReference>
<keyword evidence="3" id="KW-0963">Cytoplasm</keyword>
<accession>A0A0G2EEW3</accession>
<evidence type="ECO:0000256" key="8">
    <source>
        <dbReference type="PIRSR" id="PIRSR001357-50"/>
    </source>
</evidence>
<reference evidence="9 10" key="1">
    <citation type="submission" date="2015-05" db="EMBL/GenBank/DDBJ databases">
        <title>Distinctive expansion of gene families associated with plant cell wall degradation and secondary metabolism in the genomes of grapevine trunk pathogens.</title>
        <authorList>
            <person name="Lawrence D.P."/>
            <person name="Travadon R."/>
            <person name="Rolshausen P.E."/>
            <person name="Baumgartner K."/>
        </authorList>
    </citation>
    <scope>NUCLEOTIDE SEQUENCE [LARGE SCALE GENOMIC DNA]</scope>
    <source>
        <strain evidence="9">UCRPC4</strain>
    </source>
</reference>
<dbReference type="AlphaFoldDB" id="A0A0G2EEW3"/>
<keyword evidence="5 8" id="KW-0704">Schiff base</keyword>
<feature type="active site" description="Proton donor/acceptor" evidence="8">
    <location>
        <position position="268"/>
    </location>
</feature>
<dbReference type="InterPro" id="IPR028581">
    <property type="entry name" value="DeoC_typeI"/>
</dbReference>
<dbReference type="InterPro" id="IPR002915">
    <property type="entry name" value="DeoC/FbaB/LacD_aldolase"/>
</dbReference>
<dbReference type="PIRSF" id="PIRSF001357">
    <property type="entry name" value="DeoC"/>
    <property type="match status" value="1"/>
</dbReference>
<sequence>MDVPQTDSEWASVIESITSTVEADLAGSNDQPSISVSSLSDAQLANYIDHTLLKPDAATHQILEICDQALKHHFRTVCVREDRIERCRKHFRGTHVGRPAPPGLPAIAAVIGFPEGTYTTTTKCAEAHAAVQQGATELDMVLNYELLKAGNYTEVYHDVKAVRETIDKPIQLSFSADNAPLYGSREMPTGSYTQGAGSITLKVILETSQLTSQQIIAGSLISIRAGADFIKTSTGFRGGGATVEDVQRMGAVAEVEARSSSRKRVKVKASGGIRSLDDCLKMINAGAERIGASAGVTILKEFNIAETGGSSTVSPVSAVSEVTTQTY</sequence>
<proteinExistence type="inferred from homology"/>
<evidence type="ECO:0000256" key="5">
    <source>
        <dbReference type="ARBA" id="ARBA00023270"/>
    </source>
</evidence>
<dbReference type="PANTHER" id="PTHR10889:SF1">
    <property type="entry name" value="DEOXYRIBOSE-PHOSPHATE ALDOLASE"/>
    <property type="match status" value="1"/>
</dbReference>
<reference evidence="9 10" key="2">
    <citation type="submission" date="2015-05" db="EMBL/GenBank/DDBJ databases">
        <authorList>
            <person name="Morales-Cruz A."/>
            <person name="Amrine K.C."/>
            <person name="Cantu D."/>
        </authorList>
    </citation>
    <scope>NUCLEOTIDE SEQUENCE [LARGE SCALE GENOMIC DNA]</scope>
    <source>
        <strain evidence="9">UCRPC4</strain>
    </source>
</reference>
<dbReference type="Proteomes" id="UP000053317">
    <property type="component" value="Unassembled WGS sequence"/>
</dbReference>
<evidence type="ECO:0000256" key="2">
    <source>
        <dbReference type="ARBA" id="ARBA00012515"/>
    </source>
</evidence>
<protein>
    <recommendedName>
        <fullName evidence="2">deoxyribose-phosphate aldolase</fullName>
        <ecNumber evidence="2">4.1.2.4</ecNumber>
    </recommendedName>
    <alternativeName>
        <fullName evidence="6">2-deoxy-D-ribose 5-phosphate aldolase</fullName>
    </alternativeName>
</protein>
<dbReference type="EC" id="4.1.2.4" evidence="2"/>
<name>A0A0G2EEW3_PHACM</name>
<dbReference type="HAMAP" id="MF_00114">
    <property type="entry name" value="DeoC_type1"/>
    <property type="match status" value="1"/>
</dbReference>